<dbReference type="RefSeq" id="WP_258815679.1">
    <property type="nucleotide sequence ID" value="NZ_JANUGW010000003.1"/>
</dbReference>
<dbReference type="InterPro" id="IPR021295">
    <property type="entry name" value="DUF2867"/>
</dbReference>
<accession>A0ABT1ZMV4</accession>
<gene>
    <name evidence="1" type="ORF">NX784_05605</name>
</gene>
<reference evidence="1 2" key="1">
    <citation type="submission" date="2022-08" db="EMBL/GenBank/DDBJ databases">
        <title>Reclassification of Massilia species as members of the genera Telluria, Duganella, Pseudoduganella, Mokoshia gen. nov. and Zemynaea gen. nov. using orthogonal and non-orthogonal genome-based approaches.</title>
        <authorList>
            <person name="Bowman J.P."/>
        </authorList>
    </citation>
    <scope>NUCLEOTIDE SEQUENCE [LARGE SCALE GENOMIC DNA]</scope>
    <source>
        <strain evidence="1 2">JCM 31316</strain>
    </source>
</reference>
<evidence type="ECO:0000313" key="2">
    <source>
        <dbReference type="Proteomes" id="UP001204151"/>
    </source>
</evidence>
<sequence length="171" mass="18743">MVAKTDIPSASAVRALQAKADYWDAYEVESAGRAPSALHAYLAFAQRTPTWIDFLMAIRNAAVRLLGLKNVGNLANVPPPSAAPTLKPGDRVGIFTIRSVCDDEAILEIIDSHLDVVLSVYRHDGMPQRLTVSTLVFYHNLVGRLYMVPVGPMHRLVVRSILSNHPVQMAT</sequence>
<dbReference type="Proteomes" id="UP001204151">
    <property type="component" value="Unassembled WGS sequence"/>
</dbReference>
<proteinExistence type="predicted"/>
<dbReference type="EMBL" id="JANUGW010000003">
    <property type="protein sequence ID" value="MCS0581059.1"/>
    <property type="molecule type" value="Genomic_DNA"/>
</dbReference>
<organism evidence="1 2">
    <name type="scientific">Massilia pinisoli</name>
    <dbReference type="NCBI Taxonomy" id="1772194"/>
    <lineage>
        <taxon>Bacteria</taxon>
        <taxon>Pseudomonadati</taxon>
        <taxon>Pseudomonadota</taxon>
        <taxon>Betaproteobacteria</taxon>
        <taxon>Burkholderiales</taxon>
        <taxon>Oxalobacteraceae</taxon>
        <taxon>Telluria group</taxon>
        <taxon>Massilia</taxon>
    </lineage>
</organism>
<protein>
    <submittedName>
        <fullName evidence="1">DUF2867 domain-containing protein</fullName>
    </submittedName>
</protein>
<name>A0ABT1ZMV4_9BURK</name>
<keyword evidence="2" id="KW-1185">Reference proteome</keyword>
<evidence type="ECO:0000313" key="1">
    <source>
        <dbReference type="EMBL" id="MCS0581059.1"/>
    </source>
</evidence>
<comment type="caution">
    <text evidence="1">The sequence shown here is derived from an EMBL/GenBank/DDBJ whole genome shotgun (WGS) entry which is preliminary data.</text>
</comment>
<dbReference type="Pfam" id="PF11066">
    <property type="entry name" value="DUF2867"/>
    <property type="match status" value="1"/>
</dbReference>